<keyword evidence="3" id="KW-1185">Reference proteome</keyword>
<evidence type="ECO:0000313" key="3">
    <source>
        <dbReference type="Proteomes" id="UP000481153"/>
    </source>
</evidence>
<organism evidence="2 3">
    <name type="scientific">Aphanomyces euteiches</name>
    <dbReference type="NCBI Taxonomy" id="100861"/>
    <lineage>
        <taxon>Eukaryota</taxon>
        <taxon>Sar</taxon>
        <taxon>Stramenopiles</taxon>
        <taxon>Oomycota</taxon>
        <taxon>Saprolegniomycetes</taxon>
        <taxon>Saprolegniales</taxon>
        <taxon>Verrucalvaceae</taxon>
        <taxon>Aphanomyces</taxon>
    </lineage>
</organism>
<feature type="region of interest" description="Disordered" evidence="1">
    <location>
        <begin position="472"/>
        <end position="559"/>
    </location>
</feature>
<evidence type="ECO:0000256" key="1">
    <source>
        <dbReference type="SAM" id="MobiDB-lite"/>
    </source>
</evidence>
<feature type="compositionally biased region" description="Low complexity" evidence="1">
    <location>
        <begin position="474"/>
        <end position="497"/>
    </location>
</feature>
<accession>A0A6G0X9G9</accession>
<dbReference type="PANTHER" id="PTHR31827">
    <property type="entry name" value="EMB|CAB89363.1"/>
    <property type="match status" value="1"/>
</dbReference>
<dbReference type="EMBL" id="VJMJ01000088">
    <property type="protein sequence ID" value="KAF0736710.1"/>
    <property type="molecule type" value="Genomic_DNA"/>
</dbReference>
<dbReference type="Proteomes" id="UP000481153">
    <property type="component" value="Unassembled WGS sequence"/>
</dbReference>
<dbReference type="PANTHER" id="PTHR31827:SF1">
    <property type="entry name" value="EMB|CAB89363.1"/>
    <property type="match status" value="1"/>
</dbReference>
<evidence type="ECO:0000313" key="2">
    <source>
        <dbReference type="EMBL" id="KAF0736710.1"/>
    </source>
</evidence>
<sequence>MDVSLEKEVYTCKARGCTASVATPTALCDAHNKPKRPSSTKLDAPHATKKQRTKHPLPSAIDVIPTTPIELPGDASAQKCSYHDCPNRAKVIQTYGVFCNRHAVVFPCGFPGCRDKAPTNGTRCAKHAEQGTAMLDEALAVRSQSIPVCRTKGCFKNDQGRGYCRGHEKLMMATGQLPHAINKRRLNSAYTMCCYPGCNKHSQRNHLCRIHGNELIKQAQQLVDTKQTSLSFEEVLADLQKKLRRCTHPDCEKNAQRDRLCTTHFHLRGQVEKGLDPKTTLSSDAKEKVVKFCSDDKCTQPVYCNWLCQMHYEQREKKGKPSAVKPGKDPPKKLLSSSNPADYLHLSPPLQAAASSSMVDLLYPQKDSLVYPDLTLDDSSFVKKDDVRSNSFFAARNAVNALNRSTQQTSTYGSLSFEYEPSASFLQESSLYASSRTTKCANPACGREVIGKGMCEVCLGVSTHVNFSPTMHPNGTTNGMSGNNNSSYAPSSYAPSSFDAKPVPQADFHWSGGQQPHSSNHQNHHHHHPHNPPQFFYTDSGRDVHQTKQSPYPQPYGTHPSYYDPKATRQCKFGNCRMPTKAPLCLLHASATLCSSPTCEELVVTPGFCPLHTLHNQCAVDGCHMAVMGNNPTTCLTHEHATRCNHTQCFKFALKASSYCELHQQGTMDHCKLCALYDLVCPLVHDHAPTPKDAPTSNHTGLLTPSVQKMAL</sequence>
<protein>
    <submittedName>
        <fullName evidence="2">Uncharacterized protein</fullName>
    </submittedName>
</protein>
<feature type="region of interest" description="Disordered" evidence="1">
    <location>
        <begin position="317"/>
        <end position="340"/>
    </location>
</feature>
<name>A0A6G0X9G9_9STRA</name>
<dbReference type="VEuPathDB" id="FungiDB:AeMF1_010801"/>
<comment type="caution">
    <text evidence="2">The sequence shown here is derived from an EMBL/GenBank/DDBJ whole genome shotgun (WGS) entry which is preliminary data.</text>
</comment>
<reference evidence="2 3" key="1">
    <citation type="submission" date="2019-07" db="EMBL/GenBank/DDBJ databases">
        <title>Genomics analysis of Aphanomyces spp. identifies a new class of oomycete effector associated with host adaptation.</title>
        <authorList>
            <person name="Gaulin E."/>
        </authorList>
    </citation>
    <scope>NUCLEOTIDE SEQUENCE [LARGE SCALE GENOMIC DNA]</scope>
    <source>
        <strain evidence="2 3">ATCC 201684</strain>
    </source>
</reference>
<gene>
    <name evidence="2" type="ORF">Ae201684_007157</name>
</gene>
<dbReference type="AlphaFoldDB" id="A0A6G0X9G9"/>
<feature type="region of interest" description="Disordered" evidence="1">
    <location>
        <begin position="28"/>
        <end position="56"/>
    </location>
</feature>
<proteinExistence type="predicted"/>